<dbReference type="SUPFAM" id="SSF82784">
    <property type="entry name" value="OsmC-like"/>
    <property type="match status" value="1"/>
</dbReference>
<dbReference type="PANTHER" id="PTHR42830:SF1">
    <property type="entry name" value="OSMOTICALLY INDUCIBLE FAMILY PROTEIN"/>
    <property type="match status" value="1"/>
</dbReference>
<keyword evidence="2" id="KW-1185">Reference proteome</keyword>
<dbReference type="GO" id="GO:0004601">
    <property type="term" value="F:peroxidase activity"/>
    <property type="evidence" value="ECO:0007669"/>
    <property type="project" value="InterPro"/>
</dbReference>
<dbReference type="PANTHER" id="PTHR42830">
    <property type="entry name" value="OSMOTICALLY INDUCIBLE FAMILY PROTEIN"/>
    <property type="match status" value="1"/>
</dbReference>
<organism evidence="1 2">
    <name type="scientific">Draconibacterium sediminis</name>
    <dbReference type="NCBI Taxonomy" id="1544798"/>
    <lineage>
        <taxon>Bacteria</taxon>
        <taxon>Pseudomonadati</taxon>
        <taxon>Bacteroidota</taxon>
        <taxon>Bacteroidia</taxon>
        <taxon>Marinilabiliales</taxon>
        <taxon>Prolixibacteraceae</taxon>
        <taxon>Draconibacterium</taxon>
    </lineage>
</organism>
<name>A0A0D8J7B4_9BACT</name>
<dbReference type="AlphaFoldDB" id="A0A0D8J7B4"/>
<comment type="caution">
    <text evidence="1">The sequence shown here is derived from an EMBL/GenBank/DDBJ whole genome shotgun (WGS) entry which is preliminary data.</text>
</comment>
<dbReference type="InterPro" id="IPR015946">
    <property type="entry name" value="KH_dom-like_a/b"/>
</dbReference>
<dbReference type="GO" id="GO:0006979">
    <property type="term" value="P:response to oxidative stress"/>
    <property type="evidence" value="ECO:0007669"/>
    <property type="project" value="InterPro"/>
</dbReference>
<dbReference type="PATRIC" id="fig|1544798.3.peg.3301"/>
<evidence type="ECO:0000313" key="1">
    <source>
        <dbReference type="EMBL" id="KJF42855.1"/>
    </source>
</evidence>
<dbReference type="RefSeq" id="WP_045031270.1">
    <property type="nucleotide sequence ID" value="NZ_CAJXKZ010000009.1"/>
</dbReference>
<dbReference type="NCBIfam" id="TIGR03562">
    <property type="entry name" value="osmo_induc_OsmC"/>
    <property type="match status" value="1"/>
</dbReference>
<dbReference type="InterPro" id="IPR036102">
    <property type="entry name" value="OsmC/Ohrsf"/>
</dbReference>
<dbReference type="OrthoDB" id="9807532at2"/>
<accession>A0A0D8J7B4</accession>
<dbReference type="InterPro" id="IPR003718">
    <property type="entry name" value="OsmC/Ohr_fam"/>
</dbReference>
<sequence length="141" mass="14719">MSVRKVNSVWNGTLKEGKGNMNITGYSGPFTFASRFEDGKGTNPEELVGAAHSGCYSMFLAALISGEGLTPESVETEAAVTLGQVDGGPAITNIKLTNVTKCEGLSQEKFDELAAAAKAKCPISRLYAGGTAEIELDAKLV</sequence>
<dbReference type="Pfam" id="PF02566">
    <property type="entry name" value="OsmC"/>
    <property type="match status" value="1"/>
</dbReference>
<dbReference type="InterPro" id="IPR052707">
    <property type="entry name" value="OsmC_Ohr_Peroxiredoxin"/>
</dbReference>
<dbReference type="EMBL" id="JRHC01000004">
    <property type="protein sequence ID" value="KJF42855.1"/>
    <property type="molecule type" value="Genomic_DNA"/>
</dbReference>
<gene>
    <name evidence="1" type="ORF">LH29_15670</name>
</gene>
<dbReference type="Proteomes" id="UP000032544">
    <property type="component" value="Unassembled WGS sequence"/>
</dbReference>
<protein>
    <submittedName>
        <fullName evidence="1">Peroxiredoxin</fullName>
    </submittedName>
</protein>
<proteinExistence type="predicted"/>
<evidence type="ECO:0000313" key="2">
    <source>
        <dbReference type="Proteomes" id="UP000032544"/>
    </source>
</evidence>
<reference evidence="1 2" key="1">
    <citation type="submission" date="2014-09" db="EMBL/GenBank/DDBJ databases">
        <title>Draft Genome Sequence of Draconibacterium sp. JN14CK-3.</title>
        <authorList>
            <person name="Dong C."/>
            <person name="Lai Q."/>
            <person name="Shao Z."/>
        </authorList>
    </citation>
    <scope>NUCLEOTIDE SEQUENCE [LARGE SCALE GENOMIC DNA]</scope>
    <source>
        <strain evidence="1 2">JN14CK-3</strain>
    </source>
</reference>
<dbReference type="STRING" id="1544798.LH29_15670"/>
<dbReference type="Gene3D" id="3.30.300.20">
    <property type="match status" value="1"/>
</dbReference>
<dbReference type="InterPro" id="IPR019904">
    <property type="entry name" value="Peroxiredoxin_OsmC"/>
</dbReference>